<dbReference type="PANTHER" id="PTHR10815">
    <property type="entry name" value="METHYLATED-DNA--PROTEIN-CYSTEINE METHYLTRANSFERASE"/>
    <property type="match status" value="1"/>
</dbReference>
<comment type="function">
    <text evidence="9">Involved in the cellular defense against the biological effects of O6-methylguanine (O6-MeG) and O4-methylthymine (O4-MeT) in DNA. Repairs the methylated nucleobase in DNA by stoichiometrically transferring the methyl group to a cysteine residue in the enzyme. This is a suicide reaction: the enzyme is irreversibly inactivated.</text>
</comment>
<keyword evidence="13" id="KW-1185">Reference proteome</keyword>
<dbReference type="OrthoDB" id="9802228at2"/>
<dbReference type="FunFam" id="1.10.10.10:FF:000214">
    <property type="entry name" value="Methylated-DNA--protein-cysteine methyltransferase"/>
    <property type="match status" value="1"/>
</dbReference>
<dbReference type="EMBL" id="JWHR01000075">
    <property type="protein sequence ID" value="KHS57464.1"/>
    <property type="molecule type" value="Genomic_DNA"/>
</dbReference>
<dbReference type="InterPro" id="IPR001497">
    <property type="entry name" value="MethylDNA_cys_MeTrfase_AS"/>
</dbReference>
<proteinExistence type="inferred from homology"/>
<sequence length="154" mass="17505">MNNIFFYETEIGIIGIRENNKSITDIFFSKVDTNDNIEETDLIKECFKQLKEYFEGNRMKFDLPLDARGTEFQKKVWNELLNIPYGETKSYKDIAVAIGNEKACRAIGMANNKNPIPIIIPCHRVIGSNGKLVGYAGGVNVKEKLLNIEKIDVK</sequence>
<feature type="active site" description="Nucleophile; methyl group acceptor" evidence="9">
    <location>
        <position position="122"/>
    </location>
</feature>
<evidence type="ECO:0000256" key="6">
    <source>
        <dbReference type="ARBA" id="ARBA00022763"/>
    </source>
</evidence>
<dbReference type="HAMAP" id="MF_00772">
    <property type="entry name" value="OGT"/>
    <property type="match status" value="1"/>
</dbReference>
<dbReference type="GO" id="GO:0006307">
    <property type="term" value="P:DNA alkylation repair"/>
    <property type="evidence" value="ECO:0007669"/>
    <property type="project" value="UniProtKB-UniRule"/>
</dbReference>
<dbReference type="InterPro" id="IPR036631">
    <property type="entry name" value="MGMT_N_sf"/>
</dbReference>
<dbReference type="EC" id="2.1.1.63" evidence="9"/>
<evidence type="ECO:0000256" key="3">
    <source>
        <dbReference type="ARBA" id="ARBA00022490"/>
    </source>
</evidence>
<reference evidence="12 13" key="1">
    <citation type="submission" date="2014-12" db="EMBL/GenBank/DDBJ databases">
        <title>Draft genome sequence of Terrisporobacter sp. 08-306576, isolated from the blood culture of a bacteremia patient.</title>
        <authorList>
            <person name="Lund L.C."/>
            <person name="Sydenham T.V."/>
            <person name="Hogh S.V."/>
            <person name="Skov M.N."/>
            <person name="Kemp M."/>
            <person name="Justesen U.S."/>
        </authorList>
    </citation>
    <scope>NUCLEOTIDE SEQUENCE [LARGE SCALE GENOMIC DNA]</scope>
    <source>
        <strain evidence="12 13">08-306576</strain>
    </source>
</reference>
<dbReference type="InterPro" id="IPR036217">
    <property type="entry name" value="MethylDNA_cys_MeTrfase_DNAb"/>
</dbReference>
<feature type="domain" description="Methylguanine DNA methyltransferase ribonuclease-like" evidence="11">
    <location>
        <begin position="6"/>
        <end position="66"/>
    </location>
</feature>
<dbReference type="PROSITE" id="PS00374">
    <property type="entry name" value="MGMT"/>
    <property type="match status" value="1"/>
</dbReference>
<dbReference type="InterPro" id="IPR014048">
    <property type="entry name" value="MethylDNA_cys_MeTrfase_DNA-bd"/>
</dbReference>
<organism evidence="12 13">
    <name type="scientific">Terrisporobacter othiniensis</name>
    <dbReference type="NCBI Taxonomy" id="1577792"/>
    <lineage>
        <taxon>Bacteria</taxon>
        <taxon>Bacillati</taxon>
        <taxon>Bacillota</taxon>
        <taxon>Clostridia</taxon>
        <taxon>Peptostreptococcales</taxon>
        <taxon>Peptostreptococcaceae</taxon>
        <taxon>Terrisporobacter</taxon>
    </lineage>
</organism>
<dbReference type="Pfam" id="PF01035">
    <property type="entry name" value="DNA_binding_1"/>
    <property type="match status" value="1"/>
</dbReference>
<evidence type="ECO:0000259" key="10">
    <source>
        <dbReference type="Pfam" id="PF01035"/>
    </source>
</evidence>
<evidence type="ECO:0000256" key="1">
    <source>
        <dbReference type="ARBA" id="ARBA00001286"/>
    </source>
</evidence>
<dbReference type="Proteomes" id="UP000031189">
    <property type="component" value="Unassembled WGS sequence"/>
</dbReference>
<evidence type="ECO:0000256" key="7">
    <source>
        <dbReference type="ARBA" id="ARBA00023204"/>
    </source>
</evidence>
<protein>
    <recommendedName>
        <fullName evidence="9">Methylated-DNA--protein-cysteine methyltransferase</fullName>
        <ecNumber evidence="9">2.1.1.63</ecNumber>
    </recommendedName>
    <alternativeName>
        <fullName evidence="9">6-O-methylguanine-DNA methyltransferase</fullName>
        <shortName evidence="9">MGMT</shortName>
    </alternativeName>
    <alternativeName>
        <fullName evidence="9">O-6-methylguanine-DNA-alkyltransferase</fullName>
    </alternativeName>
</protein>
<keyword evidence="6 9" id="KW-0227">DNA damage</keyword>
<dbReference type="SUPFAM" id="SSF53155">
    <property type="entry name" value="Methylated DNA-protein cysteine methyltransferase domain"/>
    <property type="match status" value="1"/>
</dbReference>
<dbReference type="GO" id="GO:0005737">
    <property type="term" value="C:cytoplasm"/>
    <property type="evidence" value="ECO:0007669"/>
    <property type="project" value="UniProtKB-SubCell"/>
</dbReference>
<comment type="caution">
    <text evidence="12">The sequence shown here is derived from an EMBL/GenBank/DDBJ whole genome shotgun (WGS) entry which is preliminary data.</text>
</comment>
<dbReference type="InterPro" id="IPR036388">
    <property type="entry name" value="WH-like_DNA-bd_sf"/>
</dbReference>
<keyword evidence="4 9" id="KW-0489">Methyltransferase</keyword>
<dbReference type="PANTHER" id="PTHR10815:SF5">
    <property type="entry name" value="METHYLATED-DNA--PROTEIN-CYSTEINE METHYLTRANSFERASE"/>
    <property type="match status" value="1"/>
</dbReference>
<dbReference type="Pfam" id="PF02870">
    <property type="entry name" value="Methyltransf_1N"/>
    <property type="match status" value="1"/>
</dbReference>
<comment type="catalytic activity">
    <reaction evidence="1 9">
        <text>a 4-O-methyl-thymidine in DNA + L-cysteinyl-[protein] = a thymidine in DNA + S-methyl-L-cysteinyl-[protein]</text>
        <dbReference type="Rhea" id="RHEA:53428"/>
        <dbReference type="Rhea" id="RHEA-COMP:10131"/>
        <dbReference type="Rhea" id="RHEA-COMP:10132"/>
        <dbReference type="Rhea" id="RHEA-COMP:13555"/>
        <dbReference type="Rhea" id="RHEA-COMP:13556"/>
        <dbReference type="ChEBI" id="CHEBI:29950"/>
        <dbReference type="ChEBI" id="CHEBI:82612"/>
        <dbReference type="ChEBI" id="CHEBI:137386"/>
        <dbReference type="ChEBI" id="CHEBI:137387"/>
        <dbReference type="EC" id="2.1.1.63"/>
    </reaction>
</comment>
<dbReference type="NCBIfam" id="TIGR00589">
    <property type="entry name" value="ogt"/>
    <property type="match status" value="1"/>
</dbReference>
<keyword evidence="7 9" id="KW-0234">DNA repair</keyword>
<feature type="domain" description="Methylated-DNA-[protein]-cysteine S-methyltransferase DNA binding" evidence="10">
    <location>
        <begin position="71"/>
        <end position="150"/>
    </location>
</feature>
<evidence type="ECO:0000313" key="12">
    <source>
        <dbReference type="EMBL" id="KHS57464.1"/>
    </source>
</evidence>
<evidence type="ECO:0000256" key="9">
    <source>
        <dbReference type="HAMAP-Rule" id="MF_00772"/>
    </source>
</evidence>
<dbReference type="Gene3D" id="3.30.160.70">
    <property type="entry name" value="Methylated DNA-protein cysteine methyltransferase domain"/>
    <property type="match status" value="1"/>
</dbReference>
<accession>A0A0B3VXS9</accession>
<comment type="miscellaneous">
    <text evidence="9">This enzyme catalyzes only one turnover and therefore is not strictly catalytic. According to one definition, an enzyme is a biocatalyst that acts repeatedly and over many reaction cycles.</text>
</comment>
<evidence type="ECO:0000313" key="13">
    <source>
        <dbReference type="Proteomes" id="UP000031189"/>
    </source>
</evidence>
<dbReference type="RefSeq" id="WP_039679466.1">
    <property type="nucleotide sequence ID" value="NZ_JAWGXO010000008.1"/>
</dbReference>
<dbReference type="AlphaFoldDB" id="A0A0B3VXS9"/>
<dbReference type="GO" id="GO:0032259">
    <property type="term" value="P:methylation"/>
    <property type="evidence" value="ECO:0007669"/>
    <property type="project" value="UniProtKB-KW"/>
</dbReference>
<comment type="similarity">
    <text evidence="2 9">Belongs to the MGMT family.</text>
</comment>
<dbReference type="InterPro" id="IPR023546">
    <property type="entry name" value="MGMT"/>
</dbReference>
<dbReference type="GO" id="GO:0003908">
    <property type="term" value="F:methylated-DNA-[protein]-cysteine S-methyltransferase activity"/>
    <property type="evidence" value="ECO:0007669"/>
    <property type="project" value="UniProtKB-UniRule"/>
</dbReference>
<dbReference type="Gene3D" id="1.10.10.10">
    <property type="entry name" value="Winged helix-like DNA-binding domain superfamily/Winged helix DNA-binding domain"/>
    <property type="match status" value="1"/>
</dbReference>
<evidence type="ECO:0000256" key="5">
    <source>
        <dbReference type="ARBA" id="ARBA00022679"/>
    </source>
</evidence>
<evidence type="ECO:0000256" key="2">
    <source>
        <dbReference type="ARBA" id="ARBA00008711"/>
    </source>
</evidence>
<keyword evidence="5 9" id="KW-0808">Transferase</keyword>
<evidence type="ECO:0000259" key="11">
    <source>
        <dbReference type="Pfam" id="PF02870"/>
    </source>
</evidence>
<dbReference type="SUPFAM" id="SSF46767">
    <property type="entry name" value="Methylated DNA-protein cysteine methyltransferase, C-terminal domain"/>
    <property type="match status" value="1"/>
</dbReference>
<dbReference type="STRING" id="1577792.QX51_08400"/>
<comment type="catalytic activity">
    <reaction evidence="8 9">
        <text>a 6-O-methyl-2'-deoxyguanosine in DNA + L-cysteinyl-[protein] = S-methyl-L-cysteinyl-[protein] + a 2'-deoxyguanosine in DNA</text>
        <dbReference type="Rhea" id="RHEA:24000"/>
        <dbReference type="Rhea" id="RHEA-COMP:10131"/>
        <dbReference type="Rhea" id="RHEA-COMP:10132"/>
        <dbReference type="Rhea" id="RHEA-COMP:11367"/>
        <dbReference type="Rhea" id="RHEA-COMP:11368"/>
        <dbReference type="ChEBI" id="CHEBI:29950"/>
        <dbReference type="ChEBI" id="CHEBI:82612"/>
        <dbReference type="ChEBI" id="CHEBI:85445"/>
        <dbReference type="ChEBI" id="CHEBI:85448"/>
        <dbReference type="EC" id="2.1.1.63"/>
    </reaction>
</comment>
<keyword evidence="3 9" id="KW-0963">Cytoplasm</keyword>
<dbReference type="CDD" id="cd06445">
    <property type="entry name" value="ATase"/>
    <property type="match status" value="1"/>
</dbReference>
<gene>
    <name evidence="12" type="ORF">QX51_08400</name>
</gene>
<name>A0A0B3VXS9_9FIRM</name>
<comment type="subcellular location">
    <subcellularLocation>
        <location evidence="9">Cytoplasm</location>
    </subcellularLocation>
</comment>
<evidence type="ECO:0000256" key="4">
    <source>
        <dbReference type="ARBA" id="ARBA00022603"/>
    </source>
</evidence>
<evidence type="ECO:0000256" key="8">
    <source>
        <dbReference type="ARBA" id="ARBA00049348"/>
    </source>
</evidence>
<dbReference type="InterPro" id="IPR008332">
    <property type="entry name" value="MethylG_MeTrfase_N"/>
</dbReference>